<dbReference type="Gramene" id="MELO3C030011.2.1">
    <property type="protein sequence ID" value="MELO3C030011.2.1"/>
    <property type="gene ID" value="MELO3C030011.2"/>
</dbReference>
<name>A0A9I9E7W3_CUCME</name>
<dbReference type="AlphaFoldDB" id="A0A9I9E7W3"/>
<reference evidence="1" key="1">
    <citation type="submission" date="2023-03" db="UniProtKB">
        <authorList>
            <consortium name="EnsemblPlants"/>
        </authorList>
    </citation>
    <scope>IDENTIFICATION</scope>
</reference>
<sequence>MIMQEKKFFLTRIPLSLPNVIGYSFKFKRKQFLIHLCFAMKINKTQGQTIPNVGIYFLEKCVFS</sequence>
<accession>A0A9I9E7W3</accession>
<evidence type="ECO:0000313" key="1">
    <source>
        <dbReference type="EnsemblPlants" id="MELO3C030011.2.1"/>
    </source>
</evidence>
<proteinExistence type="predicted"/>
<protein>
    <submittedName>
        <fullName evidence="1">Uncharacterized protein</fullName>
    </submittedName>
</protein>
<dbReference type="EnsemblPlants" id="MELO3C030011.2.1">
    <property type="protein sequence ID" value="MELO3C030011.2.1"/>
    <property type="gene ID" value="MELO3C030011.2"/>
</dbReference>
<organism evidence="1">
    <name type="scientific">Cucumis melo</name>
    <name type="common">Muskmelon</name>
    <dbReference type="NCBI Taxonomy" id="3656"/>
    <lineage>
        <taxon>Eukaryota</taxon>
        <taxon>Viridiplantae</taxon>
        <taxon>Streptophyta</taxon>
        <taxon>Embryophyta</taxon>
        <taxon>Tracheophyta</taxon>
        <taxon>Spermatophyta</taxon>
        <taxon>Magnoliopsida</taxon>
        <taxon>eudicotyledons</taxon>
        <taxon>Gunneridae</taxon>
        <taxon>Pentapetalae</taxon>
        <taxon>rosids</taxon>
        <taxon>fabids</taxon>
        <taxon>Cucurbitales</taxon>
        <taxon>Cucurbitaceae</taxon>
        <taxon>Benincaseae</taxon>
        <taxon>Cucumis</taxon>
    </lineage>
</organism>